<name>A0A1V4JEU0_PATFA</name>
<dbReference type="AlphaFoldDB" id="A0A1V4JEU0"/>
<dbReference type="Proteomes" id="UP000190648">
    <property type="component" value="Unassembled WGS sequence"/>
</dbReference>
<evidence type="ECO:0000256" key="1">
    <source>
        <dbReference type="SAM" id="MobiDB-lite"/>
    </source>
</evidence>
<organism evidence="2 3">
    <name type="scientific">Patagioenas fasciata monilis</name>
    <dbReference type="NCBI Taxonomy" id="372326"/>
    <lineage>
        <taxon>Eukaryota</taxon>
        <taxon>Metazoa</taxon>
        <taxon>Chordata</taxon>
        <taxon>Craniata</taxon>
        <taxon>Vertebrata</taxon>
        <taxon>Euteleostomi</taxon>
        <taxon>Archelosauria</taxon>
        <taxon>Archosauria</taxon>
        <taxon>Dinosauria</taxon>
        <taxon>Saurischia</taxon>
        <taxon>Theropoda</taxon>
        <taxon>Coelurosauria</taxon>
        <taxon>Aves</taxon>
        <taxon>Neognathae</taxon>
        <taxon>Neoaves</taxon>
        <taxon>Columbimorphae</taxon>
        <taxon>Columbiformes</taxon>
        <taxon>Columbidae</taxon>
        <taxon>Patagioenas</taxon>
    </lineage>
</organism>
<comment type="caution">
    <text evidence="2">The sequence shown here is derived from an EMBL/GenBank/DDBJ whole genome shotgun (WGS) entry which is preliminary data.</text>
</comment>
<gene>
    <name evidence="2" type="ORF">AV530_019692</name>
</gene>
<evidence type="ECO:0000313" key="3">
    <source>
        <dbReference type="Proteomes" id="UP000190648"/>
    </source>
</evidence>
<proteinExistence type="predicted"/>
<evidence type="ECO:0000313" key="2">
    <source>
        <dbReference type="EMBL" id="OPJ70584.1"/>
    </source>
</evidence>
<accession>A0A1V4JEU0</accession>
<keyword evidence="3" id="KW-1185">Reference proteome</keyword>
<feature type="region of interest" description="Disordered" evidence="1">
    <location>
        <begin position="1"/>
        <end position="20"/>
    </location>
</feature>
<reference evidence="2 3" key="1">
    <citation type="submission" date="2016-02" db="EMBL/GenBank/DDBJ databases">
        <title>Band-tailed pigeon sequencing and assembly.</title>
        <authorList>
            <person name="Soares A.E."/>
            <person name="Novak B.J."/>
            <person name="Rice E.S."/>
            <person name="O'Connell B."/>
            <person name="Chang D."/>
            <person name="Weber S."/>
            <person name="Shapiro B."/>
        </authorList>
    </citation>
    <scope>NUCLEOTIDE SEQUENCE [LARGE SCALE GENOMIC DNA]</scope>
    <source>
        <strain evidence="2">BTP2013</strain>
        <tissue evidence="2">Blood</tissue>
    </source>
</reference>
<dbReference type="EMBL" id="LSYS01007908">
    <property type="protein sequence ID" value="OPJ70584.1"/>
    <property type="molecule type" value="Genomic_DNA"/>
</dbReference>
<protein>
    <submittedName>
        <fullName evidence="2">Uncharacterized protein</fullName>
    </submittedName>
</protein>
<sequence length="104" mass="11420">MILCDPAPVEEPSPGRELLARPECTGHSVKHIDIAVDIRRRAPEGGKLKIALFKQTSHRSLPTLILSLYFPLKPTSFELQYNGTPGITFPSTRSPVACGNLIQL</sequence>